<dbReference type="NCBIfam" id="TIGR01905">
    <property type="entry name" value="paired_CXXCH_1"/>
    <property type="match status" value="5"/>
</dbReference>
<evidence type="ECO:0000259" key="2">
    <source>
        <dbReference type="Pfam" id="PF09699"/>
    </source>
</evidence>
<dbReference type="GO" id="GO:0016491">
    <property type="term" value="F:oxidoreductase activity"/>
    <property type="evidence" value="ECO:0007669"/>
    <property type="project" value="TreeGrafter"/>
</dbReference>
<feature type="domain" description="Doubled CXXCH motif" evidence="2">
    <location>
        <begin position="89"/>
        <end position="127"/>
    </location>
</feature>
<dbReference type="PANTHER" id="PTHR35038:SF6">
    <property type="entry name" value="SURFACE LOCALIZED DECAHEME CYTOCHROME C LIPOPROTEIN"/>
    <property type="match status" value="1"/>
</dbReference>
<evidence type="ECO:0000256" key="1">
    <source>
        <dbReference type="ARBA" id="ARBA00022729"/>
    </source>
</evidence>
<organism evidence="3">
    <name type="scientific">Thermodesulfatator atlanticus</name>
    <dbReference type="NCBI Taxonomy" id="501497"/>
    <lineage>
        <taxon>Bacteria</taxon>
        <taxon>Pseudomonadati</taxon>
        <taxon>Thermodesulfobacteriota</taxon>
        <taxon>Thermodesulfobacteria</taxon>
        <taxon>Thermodesulfobacteriales</taxon>
        <taxon>Thermodesulfatatoraceae</taxon>
        <taxon>Thermodesulfatator</taxon>
    </lineage>
</organism>
<proteinExistence type="predicted"/>
<dbReference type="Pfam" id="PF09699">
    <property type="entry name" value="Paired_CXXCH_1"/>
    <property type="match status" value="7"/>
</dbReference>
<feature type="domain" description="Doubled CXXCH motif" evidence="2">
    <location>
        <begin position="185"/>
        <end position="206"/>
    </location>
</feature>
<feature type="domain" description="Doubled CXXCH motif" evidence="2">
    <location>
        <begin position="40"/>
        <end position="78"/>
    </location>
</feature>
<dbReference type="Gene3D" id="3.90.10.10">
    <property type="entry name" value="Cytochrome C3"/>
    <property type="match status" value="3"/>
</dbReference>
<dbReference type="InterPro" id="IPR010177">
    <property type="entry name" value="Paired_CXXCH_1"/>
</dbReference>
<feature type="domain" description="Doubled CXXCH motif" evidence="2">
    <location>
        <begin position="135"/>
        <end position="173"/>
    </location>
</feature>
<comment type="caution">
    <text evidence="3">The sequence shown here is derived from an EMBL/GenBank/DDBJ whole genome shotgun (WGS) entry which is preliminary data.</text>
</comment>
<sequence length="389" mass="43805">MIVAIFCLIICSLWAGPVLGAKKDCFQCHSRRALLKGNVHPPAARGECLKCHLPHVSRYPKLLTQESPELCFTCHKKLSDRLQKAPFIHGPVAKGACRRCHEAHASSQKNLLKKDPKTLCFSCHKEANIKYARPHAPFAKGRCLSCHEAHYAENRLFLKKKGSSLCFSCHRNTETLARIHKVKNVKGLDCLSCHNPHGGPQKGLLRSFRHPPYAQGKCQTCHQNLKAGPDMCFKCHPKTRSDFYHQHNHLLGGYEENACLICHAPHVASNKEFLRDKPRRLCQRCHAETARQRAESLYIHPKWKECLACHLAHGSDSPSMLNGDGNAVCVRCHETQGKFTHPVGEKVRDPRNGQPITCVTCHNPMGTNFKYNLRLSGEASLCLECHKNY</sequence>
<accession>A0A7V5U1U0</accession>
<dbReference type="AlphaFoldDB" id="A0A7V5U1U0"/>
<protein>
    <recommendedName>
        <fullName evidence="2">Doubled CXXCH motif domain-containing protein</fullName>
    </recommendedName>
</protein>
<dbReference type="InterPro" id="IPR051829">
    <property type="entry name" value="Multiheme_Cytochr_ET"/>
</dbReference>
<feature type="domain" description="Doubled CXXCH motif" evidence="2">
    <location>
        <begin position="358"/>
        <end position="388"/>
    </location>
</feature>
<dbReference type="SUPFAM" id="SSF48695">
    <property type="entry name" value="Multiheme cytochromes"/>
    <property type="match status" value="2"/>
</dbReference>
<dbReference type="EMBL" id="DROK01000003">
    <property type="protein sequence ID" value="HHI96241.1"/>
    <property type="molecule type" value="Genomic_DNA"/>
</dbReference>
<dbReference type="PANTHER" id="PTHR35038">
    <property type="entry name" value="DISSIMILATORY SULFITE REDUCTASE SIRA"/>
    <property type="match status" value="1"/>
</dbReference>
<dbReference type="Gene3D" id="1.10.1130.10">
    <property type="entry name" value="Flavocytochrome C3, Chain A"/>
    <property type="match status" value="1"/>
</dbReference>
<feature type="domain" description="Doubled CXXCH motif" evidence="2">
    <location>
        <begin position="255"/>
        <end position="290"/>
    </location>
</feature>
<dbReference type="Proteomes" id="UP000886101">
    <property type="component" value="Unassembled WGS sequence"/>
</dbReference>
<dbReference type="InterPro" id="IPR036280">
    <property type="entry name" value="Multihaem_cyt_sf"/>
</dbReference>
<reference evidence="3" key="1">
    <citation type="journal article" date="2020" name="mSystems">
        <title>Genome- and Community-Level Interaction Insights into Carbon Utilization and Element Cycling Functions of Hydrothermarchaeota in Hydrothermal Sediment.</title>
        <authorList>
            <person name="Zhou Z."/>
            <person name="Liu Y."/>
            <person name="Xu W."/>
            <person name="Pan J."/>
            <person name="Luo Z.H."/>
            <person name="Li M."/>
        </authorList>
    </citation>
    <scope>NUCLEOTIDE SEQUENCE [LARGE SCALE GENOMIC DNA]</scope>
    <source>
        <strain evidence="3">HyVt-533</strain>
    </source>
</reference>
<keyword evidence="1" id="KW-0732">Signal</keyword>
<evidence type="ECO:0000313" key="3">
    <source>
        <dbReference type="EMBL" id="HHI96241.1"/>
    </source>
</evidence>
<gene>
    <name evidence="3" type="ORF">ENJ96_00115</name>
</gene>
<name>A0A7V5U1U0_9BACT</name>
<feature type="domain" description="Doubled CXXCH motif" evidence="2">
    <location>
        <begin position="303"/>
        <end position="336"/>
    </location>
</feature>